<comment type="caution">
    <text evidence="10">The sequence shown here is derived from an EMBL/GenBank/DDBJ whole genome shotgun (WGS) entry which is preliminary data.</text>
</comment>
<protein>
    <recommendedName>
        <fullName evidence="8">L-seryl-tRNA(Sec) selenium transferase</fullName>
        <ecNumber evidence="8">2.9.1.1</ecNumber>
    </recommendedName>
    <alternativeName>
        <fullName evidence="8">Selenocysteine synthase</fullName>
        <shortName evidence="8">Sec synthase</shortName>
    </alternativeName>
    <alternativeName>
        <fullName evidence="8">Selenocysteinyl-tRNA(Sec) synthase</fullName>
    </alternativeName>
</protein>
<keyword evidence="5 8" id="KW-0648">Protein biosynthesis</keyword>
<dbReference type="InterPro" id="IPR015424">
    <property type="entry name" value="PyrdxlP-dep_Trfase"/>
</dbReference>
<dbReference type="GO" id="GO:0005737">
    <property type="term" value="C:cytoplasm"/>
    <property type="evidence" value="ECO:0007669"/>
    <property type="project" value="UniProtKB-SubCell"/>
</dbReference>
<dbReference type="Proteomes" id="UP000322876">
    <property type="component" value="Unassembled WGS sequence"/>
</dbReference>
<dbReference type="InterPro" id="IPR004534">
    <property type="entry name" value="SelA_trans"/>
</dbReference>
<comment type="subcellular location">
    <subcellularLocation>
        <location evidence="8">Cytoplasm</location>
    </subcellularLocation>
</comment>
<gene>
    <name evidence="8 10" type="primary">selA</name>
    <name evidence="10" type="ORF">FHQ18_03970</name>
</gene>
<dbReference type="InterPro" id="IPR018319">
    <property type="entry name" value="SelA-like"/>
</dbReference>
<name>A0A5A8F2G9_9BACT</name>
<dbReference type="Gene3D" id="3.90.1150.180">
    <property type="match status" value="1"/>
</dbReference>
<keyword evidence="3 8" id="KW-0808">Transferase</keyword>
<reference evidence="10 11" key="1">
    <citation type="submission" date="2019-06" db="EMBL/GenBank/DDBJ databases">
        <title>Genomic insights into carbon and energy metabolism of Deferribacter autotrophicus revealed new metabolic traits in the phylum Deferribacteres.</title>
        <authorList>
            <person name="Slobodkin A.I."/>
            <person name="Slobodkina G.B."/>
            <person name="Allioux M."/>
            <person name="Alain K."/>
            <person name="Jebbar M."/>
            <person name="Shadrin V."/>
            <person name="Kublanov I.V."/>
            <person name="Toshchakov S.V."/>
            <person name="Bonch-Osmolovskaya E.A."/>
        </authorList>
    </citation>
    <scope>NUCLEOTIDE SEQUENCE [LARGE SCALE GENOMIC DNA]</scope>
    <source>
        <strain evidence="10 11">SL50</strain>
    </source>
</reference>
<keyword evidence="11" id="KW-1185">Reference proteome</keyword>
<dbReference type="GO" id="GO:0001514">
    <property type="term" value="P:selenocysteine incorporation"/>
    <property type="evidence" value="ECO:0007669"/>
    <property type="project" value="UniProtKB-UniRule"/>
</dbReference>
<sequence length="453" mass="51411">MDLYRNIPRKDKLLSLFNDDYAKTILNYAIDQELSNLRKLIADNKIHKIDEQLLIKNIDKRYNELISGSLKRVVNATGIVLHTNLGRAPLSEDFIHNIKDIVSRYSNLEYDLEKGVRGERYHHVVEYLKIITNCEDALVVNNNAAAVFLINNTFNKGKKVIISRGELVEIGGSFRIPEVIANSGAILKEVGTTNKTKISDYENAIDEDTTMIIKIHKSNYAIIGFTDEVPYREIPKIAQKFGLLSYCDLGSGSIIPGIGCNEPTLSEIYNYGYDLVSCSGDKLFGSVQAGIIIGKKKLIEKLKKNQLLRMLRVDKITLSLLQETLKAYLTDSYNNIRSVNLLGTPLTDLLKKAKKLKRILNRHLSDYFDFETKEITSYTGGGSCPMHEIKSYAVICKSKKIDINKIENFLRKYHIPVIIRLVDNKIVLDVRTIFEDEFVLIKDALVWATNQLS</sequence>
<keyword evidence="2 8" id="KW-0963">Cytoplasm</keyword>
<dbReference type="GO" id="GO:0004125">
    <property type="term" value="F:L-seryl-tRNA(Sec) selenium transferase activity"/>
    <property type="evidence" value="ECO:0007669"/>
    <property type="project" value="UniProtKB-UniRule"/>
</dbReference>
<dbReference type="EC" id="2.9.1.1" evidence="8"/>
<comment type="cofactor">
    <cofactor evidence="1 8 9">
        <name>pyridoxal 5'-phosphate</name>
        <dbReference type="ChEBI" id="CHEBI:597326"/>
    </cofactor>
</comment>
<evidence type="ECO:0000256" key="3">
    <source>
        <dbReference type="ARBA" id="ARBA00022679"/>
    </source>
</evidence>
<feature type="modified residue" description="N6-(pyridoxal phosphate)lysine" evidence="8 9">
    <location>
        <position position="282"/>
    </location>
</feature>
<dbReference type="SUPFAM" id="SSF53383">
    <property type="entry name" value="PLP-dependent transferases"/>
    <property type="match status" value="1"/>
</dbReference>
<dbReference type="HAMAP" id="MF_00423">
    <property type="entry name" value="SelA"/>
    <property type="match status" value="1"/>
</dbReference>
<dbReference type="NCBIfam" id="TIGR00474">
    <property type="entry name" value="selA"/>
    <property type="match status" value="1"/>
</dbReference>
<evidence type="ECO:0000256" key="8">
    <source>
        <dbReference type="HAMAP-Rule" id="MF_00423"/>
    </source>
</evidence>
<proteinExistence type="inferred from homology"/>
<evidence type="ECO:0000256" key="6">
    <source>
        <dbReference type="ARBA" id="ARBA00023266"/>
    </source>
</evidence>
<evidence type="ECO:0000313" key="11">
    <source>
        <dbReference type="Proteomes" id="UP000322876"/>
    </source>
</evidence>
<comment type="pathway">
    <text evidence="8">Aminoacyl-tRNA biosynthesis; selenocysteinyl-tRNA(Sec) biosynthesis; selenocysteinyl-tRNA(Sec) from L-seryl-tRNA(Sec) (bacterial route): step 1/1.</text>
</comment>
<accession>A0A5A8F2G9</accession>
<evidence type="ECO:0000256" key="2">
    <source>
        <dbReference type="ARBA" id="ARBA00022490"/>
    </source>
</evidence>
<dbReference type="Pfam" id="PF03841">
    <property type="entry name" value="SelA"/>
    <property type="match status" value="1"/>
</dbReference>
<dbReference type="UniPathway" id="UPA00906">
    <property type="reaction ID" value="UER00896"/>
</dbReference>
<dbReference type="AlphaFoldDB" id="A0A5A8F2G9"/>
<dbReference type="Gene3D" id="3.40.640.10">
    <property type="entry name" value="Type I PLP-dependent aspartate aminotransferase-like (Major domain)"/>
    <property type="match status" value="1"/>
</dbReference>
<dbReference type="GO" id="GO:0001717">
    <property type="term" value="P:conversion of seryl-tRNAsec to selenocys-tRNAsec"/>
    <property type="evidence" value="ECO:0007669"/>
    <property type="project" value="UniProtKB-UniRule"/>
</dbReference>
<evidence type="ECO:0000256" key="9">
    <source>
        <dbReference type="PIRSR" id="PIRSR618319-50"/>
    </source>
</evidence>
<dbReference type="EMBL" id="VFJB01000004">
    <property type="protein sequence ID" value="KAA0258325.1"/>
    <property type="molecule type" value="Genomic_DNA"/>
</dbReference>
<evidence type="ECO:0000256" key="4">
    <source>
        <dbReference type="ARBA" id="ARBA00022898"/>
    </source>
</evidence>
<organism evidence="10 11">
    <name type="scientific">Deferribacter autotrophicus</name>
    <dbReference type="NCBI Taxonomy" id="500465"/>
    <lineage>
        <taxon>Bacteria</taxon>
        <taxon>Pseudomonadati</taxon>
        <taxon>Deferribacterota</taxon>
        <taxon>Deferribacteres</taxon>
        <taxon>Deferribacterales</taxon>
        <taxon>Deferribacteraceae</taxon>
        <taxon>Deferribacter</taxon>
    </lineage>
</organism>
<comment type="catalytic activity">
    <reaction evidence="8">
        <text>L-seryl-tRNA(Sec) + selenophosphate + H(+) = L-selenocysteinyl-tRNA(Sec) + phosphate</text>
        <dbReference type="Rhea" id="RHEA:22728"/>
        <dbReference type="Rhea" id="RHEA-COMP:9742"/>
        <dbReference type="Rhea" id="RHEA-COMP:9743"/>
        <dbReference type="ChEBI" id="CHEBI:15378"/>
        <dbReference type="ChEBI" id="CHEBI:16144"/>
        <dbReference type="ChEBI" id="CHEBI:43474"/>
        <dbReference type="ChEBI" id="CHEBI:78533"/>
        <dbReference type="ChEBI" id="CHEBI:78573"/>
        <dbReference type="EC" id="2.9.1.1"/>
    </reaction>
</comment>
<keyword evidence="6 8" id="KW-0711">Selenium</keyword>
<dbReference type="InterPro" id="IPR015421">
    <property type="entry name" value="PyrdxlP-dep_Trfase_major"/>
</dbReference>
<evidence type="ECO:0000313" key="10">
    <source>
        <dbReference type="EMBL" id="KAA0258325.1"/>
    </source>
</evidence>
<keyword evidence="4 8" id="KW-0663">Pyridoxal phosphate</keyword>
<comment type="function">
    <text evidence="8">Converts seryl-tRNA(Sec) to selenocysteinyl-tRNA(Sec) required for selenoprotein biosynthesis.</text>
</comment>
<dbReference type="OrthoDB" id="9787096at2"/>
<dbReference type="RefSeq" id="WP_149265883.1">
    <property type="nucleotide sequence ID" value="NZ_VFJB01000004.1"/>
</dbReference>
<evidence type="ECO:0000256" key="1">
    <source>
        <dbReference type="ARBA" id="ARBA00001933"/>
    </source>
</evidence>
<evidence type="ECO:0000256" key="7">
    <source>
        <dbReference type="ARBA" id="ARBA00044507"/>
    </source>
</evidence>
<dbReference type="PANTHER" id="PTHR32328:SF0">
    <property type="entry name" value="L-SERYL-TRNA(SEC) SELENIUM TRANSFERASE"/>
    <property type="match status" value="1"/>
</dbReference>
<evidence type="ECO:0000256" key="5">
    <source>
        <dbReference type="ARBA" id="ARBA00022917"/>
    </source>
</evidence>
<comment type="similarity">
    <text evidence="7 8">Belongs to the SelA family.</text>
</comment>
<dbReference type="PANTHER" id="PTHR32328">
    <property type="entry name" value="L-SERYL-TRNA(SEC) SELENIUM TRANSFERASE"/>
    <property type="match status" value="1"/>
</dbReference>